<sequence>MHPRTLLFVALVVITVNGEAIQKLKPAASSHIIEERQDSGKSCSATDRFKLTFKGAKKSDKTDKPWVQNVSSCNVLITCTYNQVIAVSFDVSFWAPYGLSRYEFNMKNVSITFNQKGPATMQETFDLFKPGDVTVKKAGEYFEVDCYD</sequence>
<reference evidence="2" key="1">
    <citation type="journal article" date="2005" name="J. Vet. Med. Sci.">
        <title>Random sequencing of cDNA library derived from partially-fed adult female Haemaphysalis longicornis salivary gland.</title>
        <authorList>
            <person name="Nakajima C."/>
            <person name="da Silva I."/>
            <person name="Imamura S."/>
            <person name="Konnai S."/>
            <person name="Ohashi K."/>
            <person name="Onuma M."/>
        </authorList>
    </citation>
    <scope>NUCLEOTIDE SEQUENCE</scope>
    <source>
        <tissue evidence="2">Salivary gland</tissue>
    </source>
</reference>
<dbReference type="EMBL" id="AB219089">
    <property type="protein sequence ID" value="BAE02650.1"/>
    <property type="molecule type" value="mRNA"/>
</dbReference>
<feature type="non-terminal residue" evidence="2">
    <location>
        <position position="148"/>
    </location>
</feature>
<name>Q4R187_HAELO</name>
<gene>
    <name evidence="2" type="primary">HLSG-g57a</name>
</gene>
<accession>Q4R187</accession>
<evidence type="ECO:0000313" key="2">
    <source>
        <dbReference type="EMBL" id="BAE02650.1"/>
    </source>
</evidence>
<evidence type="ECO:0000256" key="1">
    <source>
        <dbReference type="SAM" id="SignalP"/>
    </source>
</evidence>
<keyword evidence="1" id="KW-0732">Signal</keyword>
<protein>
    <submittedName>
        <fullName evidence="2">Uncharacterized protein HLSG-g57a</fullName>
    </submittedName>
</protein>
<organism evidence="2">
    <name type="scientific">Haemaphysalis longicornis</name>
    <name type="common">Bush tick</name>
    <dbReference type="NCBI Taxonomy" id="44386"/>
    <lineage>
        <taxon>Eukaryota</taxon>
        <taxon>Metazoa</taxon>
        <taxon>Ecdysozoa</taxon>
        <taxon>Arthropoda</taxon>
        <taxon>Chelicerata</taxon>
        <taxon>Arachnida</taxon>
        <taxon>Acari</taxon>
        <taxon>Parasitiformes</taxon>
        <taxon>Ixodida</taxon>
        <taxon>Ixodoidea</taxon>
        <taxon>Ixodidae</taxon>
        <taxon>Haemaphysalinae</taxon>
        <taxon>Haemaphysalis</taxon>
    </lineage>
</organism>
<proteinExistence type="evidence at transcript level"/>
<feature type="chain" id="PRO_5004242143" evidence="1">
    <location>
        <begin position="19"/>
        <end position="148"/>
    </location>
</feature>
<dbReference type="AlphaFoldDB" id="Q4R187"/>
<feature type="signal peptide" evidence="1">
    <location>
        <begin position="1"/>
        <end position="18"/>
    </location>
</feature>